<feature type="region of interest" description="Disordered" evidence="4">
    <location>
        <begin position="412"/>
        <end position="454"/>
    </location>
</feature>
<feature type="region of interest" description="Disordered" evidence="4">
    <location>
        <begin position="155"/>
        <end position="224"/>
    </location>
</feature>
<dbReference type="Proteomes" id="UP000298763">
    <property type="component" value="Chromosome"/>
</dbReference>
<evidence type="ECO:0000313" key="6">
    <source>
        <dbReference type="EMBL" id="QCP14507.1"/>
    </source>
</evidence>
<dbReference type="InterPro" id="IPR003593">
    <property type="entry name" value="AAA+_ATPase"/>
</dbReference>
<dbReference type="CDD" id="cd19481">
    <property type="entry name" value="RecA-like_protease"/>
    <property type="match status" value="1"/>
</dbReference>
<dbReference type="InterPro" id="IPR027417">
    <property type="entry name" value="P-loop_NTPase"/>
</dbReference>
<feature type="compositionally biased region" description="Basic residues" evidence="4">
    <location>
        <begin position="155"/>
        <end position="168"/>
    </location>
</feature>
<dbReference type="Pfam" id="PF22977">
    <property type="entry name" value="WHD"/>
    <property type="match status" value="1"/>
</dbReference>
<organism evidence="6 7">
    <name type="scientific">Pseudoduganella umbonata</name>
    <dbReference type="NCBI Taxonomy" id="864828"/>
    <lineage>
        <taxon>Bacteria</taxon>
        <taxon>Pseudomonadati</taxon>
        <taxon>Pseudomonadota</taxon>
        <taxon>Betaproteobacteria</taxon>
        <taxon>Burkholderiales</taxon>
        <taxon>Oxalobacteraceae</taxon>
        <taxon>Telluria group</taxon>
        <taxon>Pseudoduganella</taxon>
    </lineage>
</organism>
<feature type="compositionally biased region" description="Basic residues" evidence="4">
    <location>
        <begin position="427"/>
        <end position="436"/>
    </location>
</feature>
<keyword evidence="3" id="KW-0067">ATP-binding</keyword>
<dbReference type="EMBL" id="CP040017">
    <property type="protein sequence ID" value="QCP14507.1"/>
    <property type="molecule type" value="Genomic_DNA"/>
</dbReference>
<feature type="domain" description="AAA+ ATPase" evidence="5">
    <location>
        <begin position="976"/>
        <end position="1108"/>
    </location>
</feature>
<dbReference type="Gene3D" id="3.40.50.300">
    <property type="entry name" value="P-loop containing nucleotide triphosphate hydrolases"/>
    <property type="match status" value="2"/>
</dbReference>
<evidence type="ECO:0000256" key="1">
    <source>
        <dbReference type="ARBA" id="ARBA00006914"/>
    </source>
</evidence>
<keyword evidence="2" id="KW-0547">Nucleotide-binding</keyword>
<evidence type="ECO:0000256" key="2">
    <source>
        <dbReference type="ARBA" id="ARBA00022741"/>
    </source>
</evidence>
<dbReference type="InterPro" id="IPR054472">
    <property type="entry name" value="WHD"/>
</dbReference>
<sequence>MGQAAGVCAGAGAGRRGHRRRHPLRQPGRATGAVHRRSRGRRRVRQVVQRRLCRPEGVAGLDRTAYGTGRRRCGRCRSAAAAHRRRRAPGAPRVVARRCAGRAASLRGTRRHGAAARYPGPRRCGAAPSAGVPGGRSALGTGRFCRGSWRVPRLRGRAGQGRGRHRVARNATKSGSGGRHGGSRRDAGHVAGDAWREKAAGRDAGRAAPPAAGVCRGGDGTGSHRIRRRLPAAARAAVDAVRGMGARLAGHRRSSGRPRAAQSRAGHVPWSRLACRPAVAGADGFAGRYRLAGAVRGARQARCKAATGAAQGTCRPRPRPWRRAVPCQGRARGGPGLAHRCRCGRLLAPDRRREAGPAPLRGRCRCPLPGNTAAAPSAAAAARLAAPAVPGRPGHDAPLCPAPARLRAVASGLPAGEFPGPPGQRRTAWRRNHRRAGAAAAGPDAGPGRHDAHHVRAAMASGTDLRAPRGAWVMELADLPPELMPFAARLRHLDCVIEREILRLRARYQLSLDEFRGLYVSDEQVDRLVDGPVSDGSDGERVAGDRMDVLHIARLTRQARLLHATAAGIEDRLAMLAVRCSLSPVECDLVFLALAPELEPKYEILYAYLNDDVARKWPTLHLAQRLLDERAATANRVRQALSPAGTLLRERLVILGDAGNRLRGGGHQGFALAPPAVQFLLDLPPGSAILANCAVRGTAAQPSETVPVVEALAARLRRLPAVLAQPAPPLLVFAGEPGSGKGEAVHALASDIGLPVVTLDLAAIGADEAVATFDALALELKLWPALPRIVGADCLHDAEGHANTAAGPFLRWLRAWQRPAVLDIPRGFAWRRLLPELRGIEFDFDGGGYAHRSALWRTLPAEHGIALDGADAALLAGRFDFSAGQIGAALADAATLAQLEGDGVPVTFAHILRGARAGADQHLGALATKVVRGQGWDDLVLTPGTRGRVTEFTVAIRQRHVVFAEWGFGARLGHSGSLVALFAGASGTGKTMTAGVIAAELDIDLYKVDLSGLVSKYIGETEKNLDRVFDVARKANAMLFFDEADALFGKRSEVKDAHDRYANIETAYLLQKLEEHPGVVILATNVKRNIDEAFSRRLQYVIEFPLPEVRERERLWRGMFPAAAPVRDDVDFAFLARQFPLAGGHIRNVALDAAFLAAQADDAIDMRQIVQALARQYAKQGKIPSPGEFGPYYPLVAVREAR</sequence>
<accession>A0ABX5UW68</accession>
<evidence type="ECO:0000259" key="5">
    <source>
        <dbReference type="SMART" id="SM00382"/>
    </source>
</evidence>
<dbReference type="InterPro" id="IPR003959">
    <property type="entry name" value="ATPase_AAA_core"/>
</dbReference>
<dbReference type="SUPFAM" id="SSF52540">
    <property type="entry name" value="P-loop containing nucleoside triphosphate hydrolases"/>
    <property type="match status" value="2"/>
</dbReference>
<evidence type="ECO:0000313" key="7">
    <source>
        <dbReference type="Proteomes" id="UP000298763"/>
    </source>
</evidence>
<protein>
    <submittedName>
        <fullName evidence="6">AAA family ATPase</fullName>
    </submittedName>
</protein>
<feature type="region of interest" description="Disordered" evidence="4">
    <location>
        <begin position="1"/>
        <end position="45"/>
    </location>
</feature>
<dbReference type="Pfam" id="PF00004">
    <property type="entry name" value="AAA"/>
    <property type="match status" value="1"/>
</dbReference>
<evidence type="ECO:0000256" key="3">
    <source>
        <dbReference type="ARBA" id="ARBA00022840"/>
    </source>
</evidence>
<feature type="compositionally biased region" description="Basic residues" evidence="4">
    <location>
        <begin position="34"/>
        <end position="45"/>
    </location>
</feature>
<feature type="compositionally biased region" description="Low complexity" evidence="4">
    <location>
        <begin position="437"/>
        <end position="446"/>
    </location>
</feature>
<evidence type="ECO:0000256" key="4">
    <source>
        <dbReference type="SAM" id="MobiDB-lite"/>
    </source>
</evidence>
<dbReference type="SMART" id="SM00382">
    <property type="entry name" value="AAA"/>
    <property type="match status" value="2"/>
</dbReference>
<proteinExistence type="inferred from homology"/>
<dbReference type="InterPro" id="IPR050221">
    <property type="entry name" value="26S_Proteasome_ATPase"/>
</dbReference>
<dbReference type="PANTHER" id="PTHR23073">
    <property type="entry name" value="26S PROTEASOME REGULATORY SUBUNIT"/>
    <property type="match status" value="1"/>
</dbReference>
<comment type="similarity">
    <text evidence="1">Belongs to the AAA ATPase family.</text>
</comment>
<reference evidence="6 7" key="1">
    <citation type="submission" date="2019-05" db="EMBL/GenBank/DDBJ databases">
        <title>Draft Genome Sequences of Six Type Strains of the Genus Massilia.</title>
        <authorList>
            <person name="Miess H."/>
            <person name="Frediansyhah A."/>
            <person name="Gross H."/>
        </authorList>
    </citation>
    <scope>NUCLEOTIDE SEQUENCE [LARGE SCALE GENOMIC DNA]</scope>
    <source>
        <strain evidence="6 7">DSMZ 26121</strain>
    </source>
</reference>
<feature type="compositionally biased region" description="Basic and acidic residues" evidence="4">
    <location>
        <begin position="183"/>
        <end position="205"/>
    </location>
</feature>
<name>A0ABX5UW68_9BURK</name>
<keyword evidence="7" id="KW-1185">Reference proteome</keyword>
<feature type="domain" description="AAA+ ATPase" evidence="5">
    <location>
        <begin position="727"/>
        <end position="927"/>
    </location>
</feature>
<gene>
    <name evidence="6" type="ORF">FCL38_05035</name>
</gene>
<feature type="compositionally biased region" description="Basic residues" evidence="4">
    <location>
        <begin position="15"/>
        <end position="24"/>
    </location>
</feature>